<dbReference type="AlphaFoldDB" id="A0A6L8K342"/>
<keyword evidence="1" id="KW-0732">Signal</keyword>
<organism evidence="3 4">
    <name type="scientific">Duganella flavida</name>
    <dbReference type="NCBI Taxonomy" id="2692175"/>
    <lineage>
        <taxon>Bacteria</taxon>
        <taxon>Pseudomonadati</taxon>
        <taxon>Pseudomonadota</taxon>
        <taxon>Betaproteobacteria</taxon>
        <taxon>Burkholderiales</taxon>
        <taxon>Oxalobacteraceae</taxon>
        <taxon>Telluria group</taxon>
        <taxon>Duganella</taxon>
    </lineage>
</organism>
<evidence type="ECO:0000259" key="2">
    <source>
        <dbReference type="Pfam" id="PF07589"/>
    </source>
</evidence>
<feature type="chain" id="PRO_5026884386" evidence="1">
    <location>
        <begin position="23"/>
        <end position="231"/>
    </location>
</feature>
<sequence length="231" mass="25271">MKFIKSMLAATATVLTLGSAQAEVITYEFTATITSIAQFDPSLPFRVDSVNILGNTVRTYDTVHGIMSYDTSAPIWTIQKRVPVPIVFYKDMGHMSLSFQGGLNFDSTAFPETPQMAILNNSTTYEGGDGISFSTASRIDPDQHANIFLFDQTGTAFNNTALPTNLDLNRFDQRSLTYDFGSDDHTIEVSATVTSIQLISAVPEPSTGMLMMAGLSLLAWRRRNATQRATA</sequence>
<evidence type="ECO:0000256" key="1">
    <source>
        <dbReference type="SAM" id="SignalP"/>
    </source>
</evidence>
<gene>
    <name evidence="3" type="ORF">GTP46_02975</name>
</gene>
<comment type="caution">
    <text evidence="3">The sequence shown here is derived from an EMBL/GenBank/DDBJ whole genome shotgun (WGS) entry which is preliminary data.</text>
</comment>
<name>A0A6L8K342_9BURK</name>
<dbReference type="Pfam" id="PF07589">
    <property type="entry name" value="PEP-CTERM"/>
    <property type="match status" value="1"/>
</dbReference>
<protein>
    <submittedName>
        <fullName evidence="3">PEP-CTERM sorting domain-containing protein</fullName>
    </submittedName>
</protein>
<dbReference type="NCBIfam" id="TIGR02595">
    <property type="entry name" value="PEP_CTERM"/>
    <property type="match status" value="1"/>
</dbReference>
<feature type="domain" description="Ice-binding protein C-terminal" evidence="2">
    <location>
        <begin position="201"/>
        <end position="223"/>
    </location>
</feature>
<dbReference type="Proteomes" id="UP000479335">
    <property type="component" value="Unassembled WGS sequence"/>
</dbReference>
<keyword evidence="4" id="KW-1185">Reference proteome</keyword>
<evidence type="ECO:0000313" key="3">
    <source>
        <dbReference type="EMBL" id="MYM21610.1"/>
    </source>
</evidence>
<dbReference type="RefSeq" id="WP_161005136.1">
    <property type="nucleotide sequence ID" value="NZ_WWCN01000002.1"/>
</dbReference>
<dbReference type="InterPro" id="IPR013424">
    <property type="entry name" value="Ice-binding_C"/>
</dbReference>
<evidence type="ECO:0000313" key="4">
    <source>
        <dbReference type="Proteomes" id="UP000479335"/>
    </source>
</evidence>
<feature type="signal peptide" evidence="1">
    <location>
        <begin position="1"/>
        <end position="22"/>
    </location>
</feature>
<reference evidence="3 4" key="1">
    <citation type="submission" date="2019-12" db="EMBL/GenBank/DDBJ databases">
        <title>Novel species isolated from a subtropical stream in China.</title>
        <authorList>
            <person name="Lu H."/>
        </authorList>
    </citation>
    <scope>NUCLEOTIDE SEQUENCE [LARGE SCALE GENOMIC DNA]</scope>
    <source>
        <strain evidence="3 4">FT135W</strain>
    </source>
</reference>
<proteinExistence type="predicted"/>
<accession>A0A6L8K342</accession>
<dbReference type="EMBL" id="WWCN01000002">
    <property type="protein sequence ID" value="MYM21610.1"/>
    <property type="molecule type" value="Genomic_DNA"/>
</dbReference>